<evidence type="ECO:0000259" key="10">
    <source>
        <dbReference type="Pfam" id="PF21289"/>
    </source>
</evidence>
<evidence type="ECO:0000256" key="5">
    <source>
        <dbReference type="ARBA" id="ARBA00022737"/>
    </source>
</evidence>
<evidence type="ECO:0000256" key="1">
    <source>
        <dbReference type="ARBA" id="ARBA00004201"/>
    </source>
</evidence>
<dbReference type="InterPro" id="IPR049404">
    <property type="entry name" value="EDC4_C"/>
</dbReference>
<dbReference type="PROSITE" id="PS50082">
    <property type="entry name" value="WD_REPEATS_2"/>
    <property type="match status" value="2"/>
</dbReference>
<dbReference type="SMART" id="SM00320">
    <property type="entry name" value="WD40"/>
    <property type="match status" value="3"/>
</dbReference>
<dbReference type="InterPro" id="IPR032401">
    <property type="entry name" value="EDC4_WD40"/>
</dbReference>
<reference evidence="11 12" key="1">
    <citation type="journal article" date="2020" name="Nat. Commun.">
        <title>Genome of Tripterygium wilfordii and identification of cytochrome P450 involved in triptolide biosynthesis.</title>
        <authorList>
            <person name="Tu L."/>
            <person name="Su P."/>
            <person name="Zhang Z."/>
            <person name="Gao L."/>
            <person name="Wang J."/>
            <person name="Hu T."/>
            <person name="Zhou J."/>
            <person name="Zhang Y."/>
            <person name="Zhao Y."/>
            <person name="Liu Y."/>
            <person name="Song Y."/>
            <person name="Tong Y."/>
            <person name="Lu Y."/>
            <person name="Yang J."/>
            <person name="Xu C."/>
            <person name="Jia M."/>
            <person name="Peters R.J."/>
            <person name="Huang L."/>
            <person name="Gao W."/>
        </authorList>
    </citation>
    <scope>NUCLEOTIDE SEQUENCE [LARGE SCALE GENOMIC DNA]</scope>
    <source>
        <strain evidence="12">cv. XIE 37</strain>
        <tissue evidence="11">Leaf</tissue>
    </source>
</reference>
<keyword evidence="6" id="KW-0175">Coiled coil</keyword>
<proteinExistence type="inferred from homology"/>
<dbReference type="Gene3D" id="2.130.10.10">
    <property type="entry name" value="YVTN repeat-like/Quinoprotein amine dehydrogenase"/>
    <property type="match status" value="2"/>
</dbReference>
<feature type="repeat" description="WD" evidence="7">
    <location>
        <begin position="203"/>
        <end position="238"/>
    </location>
</feature>
<dbReference type="InterPro" id="IPR036322">
    <property type="entry name" value="WD40_repeat_dom_sf"/>
</dbReference>
<dbReference type="Gene3D" id="1.10.220.100">
    <property type="entry name" value="conserved c-terminal region of ge- 1"/>
    <property type="match status" value="1"/>
</dbReference>
<gene>
    <name evidence="11" type="ORF">HS088_TW19G00025</name>
</gene>
<protein>
    <submittedName>
        <fullName evidence="11">Enhancer of mRNA-decapping protein 4</fullName>
    </submittedName>
</protein>
<evidence type="ECO:0000256" key="6">
    <source>
        <dbReference type="ARBA" id="ARBA00023054"/>
    </source>
</evidence>
<accession>A0A7J7C9L9</accession>
<feature type="domain" description="Enhancer of mRNA-decapping protein 4 WD40 repeat region" evidence="9">
    <location>
        <begin position="155"/>
        <end position="469"/>
    </location>
</feature>
<evidence type="ECO:0000313" key="12">
    <source>
        <dbReference type="Proteomes" id="UP000593562"/>
    </source>
</evidence>
<dbReference type="GO" id="GO:0031087">
    <property type="term" value="P:deadenylation-independent decapping of nuclear-transcribed mRNA"/>
    <property type="evidence" value="ECO:0007669"/>
    <property type="project" value="InterPro"/>
</dbReference>
<dbReference type="GO" id="GO:0000932">
    <property type="term" value="C:P-body"/>
    <property type="evidence" value="ECO:0007669"/>
    <property type="project" value="UniProtKB-SubCell"/>
</dbReference>
<evidence type="ECO:0000256" key="4">
    <source>
        <dbReference type="ARBA" id="ARBA00022574"/>
    </source>
</evidence>
<feature type="compositionally biased region" description="Basic and acidic residues" evidence="8">
    <location>
        <begin position="843"/>
        <end position="856"/>
    </location>
</feature>
<evidence type="ECO:0000256" key="7">
    <source>
        <dbReference type="PROSITE-ProRule" id="PRU00221"/>
    </source>
</evidence>
<keyword evidence="5" id="KW-0677">Repeat</keyword>
<evidence type="ECO:0000256" key="3">
    <source>
        <dbReference type="ARBA" id="ARBA00022490"/>
    </source>
</evidence>
<feature type="compositionally biased region" description="Polar residues" evidence="8">
    <location>
        <begin position="1"/>
        <end position="12"/>
    </location>
</feature>
<feature type="repeat" description="WD" evidence="7">
    <location>
        <begin position="323"/>
        <end position="365"/>
    </location>
</feature>
<evidence type="ECO:0000313" key="11">
    <source>
        <dbReference type="EMBL" id="KAF5730436.1"/>
    </source>
</evidence>
<comment type="caution">
    <text evidence="11">The sequence shown here is derived from an EMBL/GenBank/DDBJ whole genome shotgun (WGS) entry which is preliminary data.</text>
</comment>
<dbReference type="InterPro" id="IPR019775">
    <property type="entry name" value="WD40_repeat_CS"/>
</dbReference>
<comment type="subcellular location">
    <subcellularLocation>
        <location evidence="1">Cytoplasm</location>
        <location evidence="1">P-body</location>
    </subcellularLocation>
</comment>
<dbReference type="Pfam" id="PF16529">
    <property type="entry name" value="Ge1_WD40"/>
    <property type="match status" value="1"/>
</dbReference>
<keyword evidence="12" id="KW-1185">Reference proteome</keyword>
<feature type="compositionally biased region" description="Polar residues" evidence="8">
    <location>
        <begin position="898"/>
        <end position="915"/>
    </location>
</feature>
<feature type="region of interest" description="Disordered" evidence="8">
    <location>
        <begin position="573"/>
        <end position="595"/>
    </location>
</feature>
<feature type="compositionally biased region" description="Polar residues" evidence="8">
    <location>
        <begin position="575"/>
        <end position="586"/>
    </location>
</feature>
<evidence type="ECO:0000256" key="8">
    <source>
        <dbReference type="SAM" id="MobiDB-lite"/>
    </source>
</evidence>
<feature type="domain" description="Enhancer of mRNA-decapping protein 4 C-terminal" evidence="10">
    <location>
        <begin position="1205"/>
        <end position="1309"/>
    </location>
</feature>
<keyword evidence="3" id="KW-0963">Cytoplasm</keyword>
<dbReference type="PROSITE" id="PS50294">
    <property type="entry name" value="WD_REPEATS_REGION"/>
    <property type="match status" value="1"/>
</dbReference>
<evidence type="ECO:0000259" key="9">
    <source>
        <dbReference type="Pfam" id="PF16529"/>
    </source>
</evidence>
<dbReference type="SUPFAM" id="SSF50978">
    <property type="entry name" value="WD40 repeat-like"/>
    <property type="match status" value="1"/>
</dbReference>
<name>A0A7J7C9L9_TRIWF</name>
<dbReference type="PROSITE" id="PS00678">
    <property type="entry name" value="WD_REPEATS_1"/>
    <property type="match status" value="1"/>
</dbReference>
<organism evidence="11 12">
    <name type="scientific">Tripterygium wilfordii</name>
    <name type="common">Thunder God vine</name>
    <dbReference type="NCBI Taxonomy" id="458696"/>
    <lineage>
        <taxon>Eukaryota</taxon>
        <taxon>Viridiplantae</taxon>
        <taxon>Streptophyta</taxon>
        <taxon>Embryophyta</taxon>
        <taxon>Tracheophyta</taxon>
        <taxon>Spermatophyta</taxon>
        <taxon>Magnoliopsida</taxon>
        <taxon>eudicotyledons</taxon>
        <taxon>Gunneridae</taxon>
        <taxon>Pentapetalae</taxon>
        <taxon>rosids</taxon>
        <taxon>fabids</taxon>
        <taxon>Celastrales</taxon>
        <taxon>Celastraceae</taxon>
        <taxon>Tripterygium</taxon>
    </lineage>
</organism>
<feature type="compositionally biased region" description="Low complexity" evidence="8">
    <location>
        <begin position="886"/>
        <end position="897"/>
    </location>
</feature>
<dbReference type="Pfam" id="PF21289">
    <property type="entry name" value="EDC4_C"/>
    <property type="match status" value="1"/>
</dbReference>
<feature type="region of interest" description="Disordered" evidence="8">
    <location>
        <begin position="1"/>
        <end position="74"/>
    </location>
</feature>
<dbReference type="InterPro" id="IPR045152">
    <property type="entry name" value="EDC4-like"/>
</dbReference>
<dbReference type="InterPro" id="IPR044938">
    <property type="entry name" value="EDC4_C_sf"/>
</dbReference>
<feature type="region of interest" description="Disordered" evidence="8">
    <location>
        <begin position="819"/>
        <end position="918"/>
    </location>
</feature>
<dbReference type="InterPro" id="IPR015943">
    <property type="entry name" value="WD40/YVTN_repeat-like_dom_sf"/>
</dbReference>
<sequence>MAASSNPNQVPTTPIPQYDGHGFYKPSPPQPNTTYPPPQQQPFHFPNYPQNHPLQNHHNNLPQRSLSYPTPPFQPFPNSGGAQIMALLRTPSSSSNPESTVPFTAPVTEYSTGLVGPPRMPSNKVPRGRRLAGDTAVLEYDVDVRMPGEAQPQLEVTPITKYSSDPQLFVGRQIAVNKTYICYGLKQGNVRVLNSNNASRALFRGHGQRVTDMAFFAEDVHLLASVSIDGRVNVWEISEDLEEGDKPVEIKGNIVIAVQIVGEGEVVHPRVCWHCHKQEVLVVGIGKSILRIDTTKFGKAKVYSAEAPLQCPVEKPIDGIQIVGKHDGEVTDLSMCQWMITRLVSASMDGTIKIWEDRKAQPLAVLRPYNGKPVYSASFLTASDRPDHIILITGGPLNRELKIWSSTSEEGWLLPSDSDSWKCTQTLKLKSSAATQVEDAFFNQVASMSHVGLLLLANAKKKAIYVIHFEYGPNPAATRMDYIAEFTVTMPVLSFTGICDMLPHGICVPQIYCFQTQAIQQYTFDLYQCLPLPLENVGLEMSHSNVSQDASNNEELTALDPYESKTSELIASAPKPTTQVGTSESGISVRYPPTSDSVEATALPEITTANVESKSVSLAPAIGDTDIGRVSSPSLPHSPRLSRKLSGFRMPLKSLEAGVPPGDLGPKQPIVTYSGDLQKDNMPPKLFDMPSFNNDSEKDESKGAQADNTNLLTFKHRTHLITPSDILMAASSSDVTGLIVGKSEVDANSRDVVVNSDGANAEVEMVEFKVVGETSTHNDEFGPHGEPRSCVSENKEKFFCSQASDLGIEVARQSSAISEDNLTEEEPQPVDNVGSESLAQPPRADDEIHDSKKDMSGKFSESVVSTAVMESPSPSSKGKKQKWRNSLASGSLSPSSGVFNSADSSNGPAGSSNPVSVEATPPQVLALQERLSQLMHMQKETQKQMSNMVAIPVSKECRKLEAALGRNIEKAVKSNNDALWARIQEENAKNEKLLRERTQQMTNLINKDLMAMLEKVVKKEVPAIGQIVIRTVTPIIEKTISSAIADSFQRGVGDKAVNQLEKSVNVKLEVTVARQIQAQFQTSGKQALQDALKAGIEASIIPAFETSCKAIFGQIDTAFQKGMVEHTNAAQQQFDAAHSQLAILLRDTINSASSVTQALRTELADGQRKLFTMAAAGANSKALNPLVNQLSNGSLGGGYEKELSRLISEQKYDEAFTIPLLRNDLSIVSWLCYQVDLEAILSKEPLPLSQGVLLSLLQHLAFDIGTDIPQKLRWMTSVALGINTADQTIVANEVQFYNIVDQVYKILHNLLSSPNVKDQNGIQDLIFIVHSLMMKRR</sequence>
<dbReference type="OrthoDB" id="21128at2759"/>
<dbReference type="EMBL" id="JAAARO010000019">
    <property type="protein sequence ID" value="KAF5730436.1"/>
    <property type="molecule type" value="Genomic_DNA"/>
</dbReference>
<comment type="similarity">
    <text evidence="2">Belongs to the WD repeat EDC4 family.</text>
</comment>
<dbReference type="Proteomes" id="UP000593562">
    <property type="component" value="Unassembled WGS sequence"/>
</dbReference>
<feature type="compositionally biased region" description="Pro residues" evidence="8">
    <location>
        <begin position="26"/>
        <end position="40"/>
    </location>
</feature>
<evidence type="ECO:0000256" key="2">
    <source>
        <dbReference type="ARBA" id="ARBA00009639"/>
    </source>
</evidence>
<keyword evidence="4 7" id="KW-0853">WD repeat</keyword>
<dbReference type="InParanoid" id="A0A7J7C9L9"/>
<feature type="compositionally biased region" description="Low complexity" evidence="8">
    <location>
        <begin position="41"/>
        <end position="63"/>
    </location>
</feature>
<dbReference type="PANTHER" id="PTHR15598:SF5">
    <property type="entry name" value="ENHANCER OF MRNA-DECAPPING PROTEIN 4"/>
    <property type="match status" value="1"/>
</dbReference>
<dbReference type="PANTHER" id="PTHR15598">
    <property type="entry name" value="ENHANCER OF MRNA-DECAPPING PROTEIN 4"/>
    <property type="match status" value="1"/>
</dbReference>
<dbReference type="InterPro" id="IPR001680">
    <property type="entry name" value="WD40_rpt"/>
</dbReference>
<dbReference type="FunCoup" id="A0A7J7C9L9">
    <property type="interactions" value="5227"/>
</dbReference>